<dbReference type="EMBL" id="BKZW01000002">
    <property type="protein sequence ID" value="GER90147.1"/>
    <property type="molecule type" value="Genomic_DNA"/>
</dbReference>
<evidence type="ECO:0000313" key="1">
    <source>
        <dbReference type="EMBL" id="GER90147.1"/>
    </source>
</evidence>
<reference evidence="1 2" key="1">
    <citation type="submission" date="2019-10" db="EMBL/GenBank/DDBJ databases">
        <title>Dictyobacter vulcani sp. nov., within the class Ktedonobacteria, isolated from soil of volcanic Mt. Zao.</title>
        <authorList>
            <person name="Zheng Y."/>
            <person name="Wang C.M."/>
            <person name="Sakai Y."/>
            <person name="Abe K."/>
            <person name="Yokota A."/>
            <person name="Yabe S."/>
        </authorList>
    </citation>
    <scope>NUCLEOTIDE SEQUENCE [LARGE SCALE GENOMIC DNA]</scope>
    <source>
        <strain evidence="1 2">W12</strain>
    </source>
</reference>
<organism evidence="1 2">
    <name type="scientific">Dictyobacter vulcani</name>
    <dbReference type="NCBI Taxonomy" id="2607529"/>
    <lineage>
        <taxon>Bacteria</taxon>
        <taxon>Bacillati</taxon>
        <taxon>Chloroflexota</taxon>
        <taxon>Ktedonobacteria</taxon>
        <taxon>Ktedonobacterales</taxon>
        <taxon>Dictyobacteraceae</taxon>
        <taxon>Dictyobacter</taxon>
    </lineage>
</organism>
<evidence type="ECO:0008006" key="3">
    <source>
        <dbReference type="Google" id="ProtNLM"/>
    </source>
</evidence>
<dbReference type="Proteomes" id="UP000326912">
    <property type="component" value="Unassembled WGS sequence"/>
</dbReference>
<protein>
    <recommendedName>
        <fullName evidence="3">Protein kinase domain-containing protein</fullName>
    </recommendedName>
</protein>
<keyword evidence="2" id="KW-1185">Reference proteome</keyword>
<evidence type="ECO:0000313" key="2">
    <source>
        <dbReference type="Proteomes" id="UP000326912"/>
    </source>
</evidence>
<dbReference type="InterPro" id="IPR011009">
    <property type="entry name" value="Kinase-like_dom_sf"/>
</dbReference>
<dbReference type="RefSeq" id="WP_269822494.1">
    <property type="nucleotide sequence ID" value="NZ_BKZW01000002.1"/>
</dbReference>
<dbReference type="AlphaFoldDB" id="A0A5J4KUK6"/>
<name>A0A5J4KUK6_9CHLR</name>
<dbReference type="Gene3D" id="3.30.200.20">
    <property type="entry name" value="Phosphorylase Kinase, domain 1"/>
    <property type="match status" value="1"/>
</dbReference>
<comment type="caution">
    <text evidence="1">The sequence shown here is derived from an EMBL/GenBank/DDBJ whole genome shotgun (WGS) entry which is preliminary data.</text>
</comment>
<sequence>MKDHLEHVGQVIGDYRLLRWLGGGGFGNVYLAEDMRDGQRHQAL</sequence>
<accession>A0A5J4KUK6</accession>
<gene>
    <name evidence="1" type="ORF">KDW_43090</name>
</gene>
<proteinExistence type="predicted"/>
<dbReference type="SUPFAM" id="SSF56112">
    <property type="entry name" value="Protein kinase-like (PK-like)"/>
    <property type="match status" value="1"/>
</dbReference>